<evidence type="ECO:0000313" key="3">
    <source>
        <dbReference type="Proteomes" id="UP000002601"/>
    </source>
</evidence>
<organism evidence="2 3">
    <name type="scientific">Maridesulfovibrio salexigens (strain ATCC 14822 / DSM 2638 / NCIMB 8403 / VKM B-1763)</name>
    <name type="common">Desulfovibrio salexigens</name>
    <dbReference type="NCBI Taxonomy" id="526222"/>
    <lineage>
        <taxon>Bacteria</taxon>
        <taxon>Pseudomonadati</taxon>
        <taxon>Thermodesulfobacteriota</taxon>
        <taxon>Desulfovibrionia</taxon>
        <taxon>Desulfovibrionales</taxon>
        <taxon>Desulfovibrionaceae</taxon>
        <taxon>Maridesulfovibrio</taxon>
    </lineage>
</organism>
<protein>
    <submittedName>
        <fullName evidence="2">Uncharacterized protein</fullName>
    </submittedName>
</protein>
<sequence>MALELYFALTLLFFVSVSAVAEAEQYVEDNVLVKSKRINGVFKLLKDKIAKFYRNDDEFYCFFKKDAFDLD</sequence>
<dbReference type="RefSeq" id="WP_015851281.1">
    <property type="nucleotide sequence ID" value="NC_012881.1"/>
</dbReference>
<evidence type="ECO:0000256" key="1">
    <source>
        <dbReference type="SAM" id="SignalP"/>
    </source>
</evidence>
<dbReference type="AlphaFoldDB" id="C6BRM3"/>
<gene>
    <name evidence="2" type="ordered locus">Desal_1401</name>
</gene>
<name>C6BRM3_MARSD</name>
<reference evidence="2 3" key="1">
    <citation type="submission" date="2009-06" db="EMBL/GenBank/DDBJ databases">
        <title>Complete sequence of Desulfovibrio salexigens DSM 2638.</title>
        <authorList>
            <consortium name="US DOE Joint Genome Institute"/>
            <person name="Lucas S."/>
            <person name="Copeland A."/>
            <person name="Lapidus A."/>
            <person name="Glavina del Rio T."/>
            <person name="Tice H."/>
            <person name="Bruce D."/>
            <person name="Goodwin L."/>
            <person name="Pitluck S."/>
            <person name="Munk A.C."/>
            <person name="Brettin T."/>
            <person name="Detter J.C."/>
            <person name="Han C."/>
            <person name="Tapia R."/>
            <person name="Larimer F."/>
            <person name="Land M."/>
            <person name="Hauser L."/>
            <person name="Kyrpides N."/>
            <person name="Anderson I."/>
            <person name="Wall J.D."/>
            <person name="Arkin A.P."/>
            <person name="Dehal P."/>
            <person name="Chivian D."/>
            <person name="Giles B."/>
            <person name="Hazen T.C."/>
        </authorList>
    </citation>
    <scope>NUCLEOTIDE SEQUENCE [LARGE SCALE GENOMIC DNA]</scope>
    <source>
        <strain evidence="3">ATCC 14822 / DSM 2638 / NCIMB 8403 / VKM B-1763</strain>
    </source>
</reference>
<feature type="chain" id="PRO_5002962709" evidence="1">
    <location>
        <begin position="24"/>
        <end position="71"/>
    </location>
</feature>
<dbReference type="KEGG" id="dsa:Desal_1401"/>
<dbReference type="Proteomes" id="UP000002601">
    <property type="component" value="Chromosome"/>
</dbReference>
<dbReference type="OrthoDB" id="5461252at2"/>
<dbReference type="HOGENOM" id="CLU_2733401_0_0_7"/>
<keyword evidence="1" id="KW-0732">Signal</keyword>
<keyword evidence="3" id="KW-1185">Reference proteome</keyword>
<dbReference type="EMBL" id="CP001649">
    <property type="protein sequence ID" value="ACS79463.1"/>
    <property type="molecule type" value="Genomic_DNA"/>
</dbReference>
<evidence type="ECO:0000313" key="2">
    <source>
        <dbReference type="EMBL" id="ACS79463.1"/>
    </source>
</evidence>
<feature type="signal peptide" evidence="1">
    <location>
        <begin position="1"/>
        <end position="23"/>
    </location>
</feature>
<accession>C6BRM3</accession>
<proteinExistence type="predicted"/>
<dbReference type="STRING" id="526222.Desal_1401"/>